<feature type="binding site" evidence="2">
    <location>
        <position position="77"/>
    </location>
    <ligand>
        <name>substrate</name>
    </ligand>
</feature>
<comment type="caution">
    <text evidence="2">Lacks conserved residue(s) required for the propagation of feature annotation.</text>
</comment>
<dbReference type="RefSeq" id="WP_141644889.1">
    <property type="nucleotide sequence ID" value="NZ_VIFM01000101.1"/>
</dbReference>
<protein>
    <recommendedName>
        <fullName evidence="2">Isoprenyl transferase</fullName>
        <ecNumber evidence="2">2.5.1.-</ecNumber>
    </recommendedName>
</protein>
<dbReference type="InterPro" id="IPR018520">
    <property type="entry name" value="UPP_synth-like_CS"/>
</dbReference>
<feature type="binding site" evidence="2">
    <location>
        <position position="45"/>
    </location>
    <ligand>
        <name>substrate</name>
    </ligand>
</feature>
<dbReference type="GO" id="GO:0000287">
    <property type="term" value="F:magnesium ion binding"/>
    <property type="evidence" value="ECO:0007669"/>
    <property type="project" value="UniProtKB-UniRule"/>
</dbReference>
<dbReference type="NCBIfam" id="TIGR00055">
    <property type="entry name" value="uppS"/>
    <property type="match status" value="1"/>
</dbReference>
<dbReference type="EMBL" id="VIFM01000101">
    <property type="protein sequence ID" value="TQF13412.1"/>
    <property type="molecule type" value="Genomic_DNA"/>
</dbReference>
<evidence type="ECO:0000313" key="4">
    <source>
        <dbReference type="Proteomes" id="UP000315369"/>
    </source>
</evidence>
<evidence type="ECO:0000256" key="1">
    <source>
        <dbReference type="ARBA" id="ARBA00022679"/>
    </source>
</evidence>
<feature type="active site" description="Proton acceptor" evidence="2">
    <location>
        <position position="76"/>
    </location>
</feature>
<dbReference type="CDD" id="cd00475">
    <property type="entry name" value="Cis_IPPS"/>
    <property type="match status" value="1"/>
</dbReference>
<keyword evidence="2" id="KW-0479">Metal-binding</keyword>
<feature type="binding site" evidence="2">
    <location>
        <begin position="29"/>
        <end position="32"/>
    </location>
    <ligand>
        <name>substrate</name>
    </ligand>
</feature>
<dbReference type="EC" id="2.5.1.-" evidence="2"/>
<proteinExistence type="inferred from homology"/>
<feature type="binding site" evidence="2">
    <location>
        <position position="215"/>
    </location>
    <ligand>
        <name>Mg(2+)</name>
        <dbReference type="ChEBI" id="CHEBI:18420"/>
    </ligand>
</feature>
<dbReference type="OrthoDB" id="4191603at2"/>
<comment type="subunit">
    <text evidence="2">Homodimer.</text>
</comment>
<dbReference type="InterPro" id="IPR036424">
    <property type="entry name" value="UPP_synth-like_sf"/>
</dbReference>
<keyword evidence="1 2" id="KW-0808">Transferase</keyword>
<feature type="binding site" evidence="2">
    <location>
        <position position="41"/>
    </location>
    <ligand>
        <name>substrate</name>
    </ligand>
</feature>
<evidence type="ECO:0000313" key="3">
    <source>
        <dbReference type="EMBL" id="TQF13412.1"/>
    </source>
</evidence>
<evidence type="ECO:0000256" key="2">
    <source>
        <dbReference type="HAMAP-Rule" id="MF_01139"/>
    </source>
</evidence>
<dbReference type="Gene3D" id="3.40.1180.10">
    <property type="entry name" value="Decaprenyl diphosphate synthase-like"/>
    <property type="match status" value="1"/>
</dbReference>
<dbReference type="Proteomes" id="UP000315369">
    <property type="component" value="Unassembled WGS sequence"/>
</dbReference>
<comment type="function">
    <text evidence="2">Catalyzes the condensation of isopentenyl diphosphate (IPP) with allylic pyrophosphates generating different type of terpenoids.</text>
</comment>
<feature type="active site" evidence="2">
    <location>
        <position position="28"/>
    </location>
</feature>
<feature type="binding site" evidence="2">
    <location>
        <begin position="202"/>
        <end position="204"/>
    </location>
    <ligand>
        <name>substrate</name>
    </ligand>
</feature>
<dbReference type="AlphaFoldDB" id="A0A540WWP2"/>
<dbReference type="HAMAP" id="MF_01139">
    <property type="entry name" value="ISPT"/>
    <property type="match status" value="1"/>
</dbReference>
<dbReference type="PROSITE" id="PS01066">
    <property type="entry name" value="UPP_SYNTHASE"/>
    <property type="match status" value="1"/>
</dbReference>
<keyword evidence="4" id="KW-1185">Reference proteome</keyword>
<feature type="binding site" evidence="2">
    <location>
        <position position="79"/>
    </location>
    <ligand>
        <name>substrate</name>
    </ligand>
</feature>
<feature type="binding site" evidence="2">
    <location>
        <position position="28"/>
    </location>
    <ligand>
        <name>Mg(2+)</name>
        <dbReference type="ChEBI" id="CHEBI:18420"/>
    </ligand>
</feature>
<comment type="cofactor">
    <cofactor evidence="2">
        <name>Mg(2+)</name>
        <dbReference type="ChEBI" id="CHEBI:18420"/>
    </cofactor>
    <text evidence="2">Binds 2 magnesium ions per subunit.</text>
</comment>
<accession>A0A540WWP2</accession>
<dbReference type="InterPro" id="IPR001441">
    <property type="entry name" value="UPP_synth-like"/>
</dbReference>
<name>A0A540WWP2_9BACT</name>
<reference evidence="3 4" key="1">
    <citation type="submission" date="2019-06" db="EMBL/GenBank/DDBJ databases">
        <authorList>
            <person name="Livingstone P."/>
            <person name="Whitworth D."/>
        </authorList>
    </citation>
    <scope>NUCLEOTIDE SEQUENCE [LARGE SCALE GENOMIC DNA]</scope>
    <source>
        <strain evidence="3 4">AM401</strain>
    </source>
</reference>
<comment type="similarity">
    <text evidence="2">Belongs to the UPP synthase family.</text>
</comment>
<sequence length="263" mass="29766">MERPLVVSALENQVKARPVPRHVGIIMDGNGRWAESRGLDRLEGHREGSSSVREVTRTARRVGIQALTLYAFSSQNWARPAEEVAGLMDLLRDYLERERAEILDNGIRLNAVGDVGRLPRFVREPLDRLIADSAHNTGMVLSLALSYGGREEILHAASRMAEAISRGELLAGRVEEADFESFLWTNGLPPLDLVVRTSGEQRVSNFLLWQMAYAELCFTDALWPDFRTDEFLRCVSQYQQRERRFGLTSAQVKREDTPQRAKA</sequence>
<feature type="binding site" evidence="2">
    <location>
        <position position="196"/>
    </location>
    <ligand>
        <name>substrate</name>
    </ligand>
</feature>
<dbReference type="GO" id="GO:0016094">
    <property type="term" value="P:polyprenol biosynthetic process"/>
    <property type="evidence" value="ECO:0007669"/>
    <property type="project" value="TreeGrafter"/>
</dbReference>
<dbReference type="PANTHER" id="PTHR10291">
    <property type="entry name" value="DEHYDRODOLICHYL DIPHOSPHATE SYNTHASE FAMILY MEMBER"/>
    <property type="match status" value="1"/>
</dbReference>
<dbReference type="SUPFAM" id="SSF64005">
    <property type="entry name" value="Undecaprenyl diphosphate synthase"/>
    <property type="match status" value="1"/>
</dbReference>
<dbReference type="PANTHER" id="PTHR10291:SF0">
    <property type="entry name" value="DEHYDRODOLICHYL DIPHOSPHATE SYNTHASE 2"/>
    <property type="match status" value="1"/>
</dbReference>
<comment type="caution">
    <text evidence="3">The sequence shown here is derived from an EMBL/GenBank/DDBJ whole genome shotgun (WGS) entry which is preliminary data.</text>
</comment>
<dbReference type="GO" id="GO:0045547">
    <property type="term" value="F:ditrans,polycis-polyprenyl diphosphate synthase [(2E,6E)-farnesyl diphosphate specific] activity"/>
    <property type="evidence" value="ECO:0007669"/>
    <property type="project" value="TreeGrafter"/>
</dbReference>
<organism evidence="3 4">
    <name type="scientific">Myxococcus llanfairpwllgwyngyllgogerychwyrndrobwllllantysiliogogogochensis</name>
    <dbReference type="NCBI Taxonomy" id="2590453"/>
    <lineage>
        <taxon>Bacteria</taxon>
        <taxon>Pseudomonadati</taxon>
        <taxon>Myxococcota</taxon>
        <taxon>Myxococcia</taxon>
        <taxon>Myxococcales</taxon>
        <taxon>Cystobacterineae</taxon>
        <taxon>Myxococcaceae</taxon>
        <taxon>Myxococcus</taxon>
    </lineage>
</organism>
<gene>
    <name evidence="3" type="primary">uppS</name>
    <name evidence="3" type="ORF">FJV41_24110</name>
</gene>
<dbReference type="FunFam" id="3.40.1180.10:FF:000001">
    <property type="entry name" value="(2E,6E)-farnesyl-diphosphate-specific ditrans,polycis-undecaprenyl-diphosphate synthase"/>
    <property type="match status" value="1"/>
</dbReference>
<dbReference type="Pfam" id="PF01255">
    <property type="entry name" value="Prenyltransf"/>
    <property type="match status" value="1"/>
</dbReference>
<feature type="binding site" evidence="2">
    <location>
        <position position="33"/>
    </location>
    <ligand>
        <name>substrate</name>
    </ligand>
</feature>
<keyword evidence="2" id="KW-0460">Magnesium</keyword>